<feature type="region of interest" description="Disordered" evidence="1">
    <location>
        <begin position="1"/>
        <end position="20"/>
    </location>
</feature>
<dbReference type="InterPro" id="IPR051083">
    <property type="entry name" value="GrpII_Intron_Splice-Mob/Def"/>
</dbReference>
<feature type="domain" description="Reverse transcriptase" evidence="2">
    <location>
        <begin position="94"/>
        <end position="350"/>
    </location>
</feature>
<dbReference type="PANTHER" id="PTHR34047">
    <property type="entry name" value="NUCLEAR INTRON MATURASE 1, MITOCHONDRIAL-RELATED"/>
    <property type="match status" value="1"/>
</dbReference>
<name>A0A511CWG4_9PSEU</name>
<dbReference type="InterPro" id="IPR043502">
    <property type="entry name" value="DNA/RNA_pol_sf"/>
</dbReference>
<dbReference type="Pfam" id="PF00078">
    <property type="entry name" value="RVT_1"/>
    <property type="match status" value="1"/>
</dbReference>
<keyword evidence="3" id="KW-0808">Transferase</keyword>
<dbReference type="InterPro" id="IPR030931">
    <property type="entry name" value="Group_II_RT_mat"/>
</dbReference>
<gene>
    <name evidence="3" type="ORF">PA7_04200</name>
</gene>
<comment type="caution">
    <text evidence="3">The sequence shown here is derived from an EMBL/GenBank/DDBJ whole genome shotgun (WGS) entry which is preliminary data.</text>
</comment>
<dbReference type="OrthoDB" id="1550386at2"/>
<reference evidence="3 4" key="1">
    <citation type="submission" date="2019-07" db="EMBL/GenBank/DDBJ databases">
        <title>Whole genome shotgun sequence of Pseudonocardia asaccharolytica NBRC 16224.</title>
        <authorList>
            <person name="Hosoyama A."/>
            <person name="Uohara A."/>
            <person name="Ohji S."/>
            <person name="Ichikawa N."/>
        </authorList>
    </citation>
    <scope>NUCLEOTIDE SEQUENCE [LARGE SCALE GENOMIC DNA]</scope>
    <source>
        <strain evidence="3 4">NBRC 16224</strain>
    </source>
</reference>
<accession>A0A511CWG4</accession>
<dbReference type="PROSITE" id="PS50878">
    <property type="entry name" value="RT_POL"/>
    <property type="match status" value="1"/>
</dbReference>
<sequence>MPKDAPLNSSAAPAENLGPRRRVSGMQAKLHHWAAADPGRRFDDLFNLVCDPATLLVAFERVAGNRGARTAGVDGLTVADVEREIGFPGFLDDVRHALKTGQFRPLPGRERAIPKPGGSGKVRRLGIPTVTDRVVQAALKLVLEPIFEADFEPVSYGFRPLRRAHDAIAEIHYYGTHGYRWVLDADIEACFDSIDHTALLGRVRARVKDKRVVGLVKAFCKAGVLTETGQDQTTMTGTPQGGILSPLLANIALSALDEALMEPWKPGGTMSTRGRRAHRRRYRRPNWRIVRYADDFVVLVDSTGDGASDDVARLREEITDILRPLGLRLSPAKTQIVHMSEGFDFLGFHIQWRRKRGSNRWYVYTFIAQRPLRQLKDKIRALTNRTSQQAPRAVLVRLNQIMRGWVAYFRHAVCKTTLKALDHFVWRRVSSWWMVLHRWNWTDLRRRFTDRDGRWRRLSADGIELFATVSMPVTRYRYRGNTIPTPWSLNHA</sequence>
<dbReference type="InterPro" id="IPR013597">
    <property type="entry name" value="Mat_intron_G2"/>
</dbReference>
<evidence type="ECO:0000259" key="2">
    <source>
        <dbReference type="PROSITE" id="PS50878"/>
    </source>
</evidence>
<dbReference type="EMBL" id="BJVI01000002">
    <property type="protein sequence ID" value="GEL16583.1"/>
    <property type="molecule type" value="Genomic_DNA"/>
</dbReference>
<proteinExistence type="predicted"/>
<dbReference type="Proteomes" id="UP000321328">
    <property type="component" value="Unassembled WGS sequence"/>
</dbReference>
<keyword evidence="3" id="KW-0548">Nucleotidyltransferase</keyword>
<dbReference type="NCBIfam" id="TIGR04416">
    <property type="entry name" value="group_II_RT_mat"/>
    <property type="match status" value="1"/>
</dbReference>
<evidence type="ECO:0000256" key="1">
    <source>
        <dbReference type="SAM" id="MobiDB-lite"/>
    </source>
</evidence>
<dbReference type="AlphaFoldDB" id="A0A511CWG4"/>
<organism evidence="3 4">
    <name type="scientific">Pseudonocardia asaccharolytica DSM 44247 = NBRC 16224</name>
    <dbReference type="NCBI Taxonomy" id="1123024"/>
    <lineage>
        <taxon>Bacteria</taxon>
        <taxon>Bacillati</taxon>
        <taxon>Actinomycetota</taxon>
        <taxon>Actinomycetes</taxon>
        <taxon>Pseudonocardiales</taxon>
        <taxon>Pseudonocardiaceae</taxon>
        <taxon>Pseudonocardia</taxon>
    </lineage>
</organism>
<keyword evidence="3" id="KW-0695">RNA-directed DNA polymerase</keyword>
<keyword evidence="4" id="KW-1185">Reference proteome</keyword>
<dbReference type="Pfam" id="PF08388">
    <property type="entry name" value="GIIM"/>
    <property type="match status" value="1"/>
</dbReference>
<dbReference type="GO" id="GO:0003964">
    <property type="term" value="F:RNA-directed DNA polymerase activity"/>
    <property type="evidence" value="ECO:0007669"/>
    <property type="project" value="UniProtKB-KW"/>
</dbReference>
<evidence type="ECO:0000313" key="3">
    <source>
        <dbReference type="EMBL" id="GEL16583.1"/>
    </source>
</evidence>
<dbReference type="PANTHER" id="PTHR34047:SF8">
    <property type="entry name" value="PROTEIN YKFC"/>
    <property type="match status" value="1"/>
</dbReference>
<evidence type="ECO:0000313" key="4">
    <source>
        <dbReference type="Proteomes" id="UP000321328"/>
    </source>
</evidence>
<dbReference type="STRING" id="1123024.GCA_000423625_00675"/>
<dbReference type="InterPro" id="IPR000477">
    <property type="entry name" value="RT_dom"/>
</dbReference>
<dbReference type="SUPFAM" id="SSF56672">
    <property type="entry name" value="DNA/RNA polymerases"/>
    <property type="match status" value="1"/>
</dbReference>
<protein>
    <submittedName>
        <fullName evidence="3">Group II intron reverse transcriptase/maturase</fullName>
    </submittedName>
</protein>
<dbReference type="CDD" id="cd01651">
    <property type="entry name" value="RT_G2_intron"/>
    <property type="match status" value="1"/>
</dbReference>